<dbReference type="PANTHER" id="PTHR43741">
    <property type="entry name" value="FMN-DEPENDENT NADH-AZOREDUCTASE 1"/>
    <property type="match status" value="1"/>
</dbReference>
<accession>A0A5C7WMQ2</accession>
<dbReference type="InterPro" id="IPR003680">
    <property type="entry name" value="Flavodoxin_fold"/>
</dbReference>
<evidence type="ECO:0000313" key="3">
    <source>
        <dbReference type="Proteomes" id="UP000321374"/>
    </source>
</evidence>
<dbReference type="AlphaFoldDB" id="A0A5C7WMQ2"/>
<dbReference type="Proteomes" id="UP000321374">
    <property type="component" value="Unassembled WGS sequence"/>
</dbReference>
<evidence type="ECO:0000259" key="1">
    <source>
        <dbReference type="Pfam" id="PF02525"/>
    </source>
</evidence>
<comment type="caution">
    <text evidence="2">The sequence shown here is derived from an EMBL/GenBank/DDBJ whole genome shotgun (WGS) entry which is preliminary data.</text>
</comment>
<dbReference type="Pfam" id="PF02525">
    <property type="entry name" value="Flavodoxin_2"/>
    <property type="match status" value="1"/>
</dbReference>
<dbReference type="InterPro" id="IPR029039">
    <property type="entry name" value="Flavoprotein-like_sf"/>
</dbReference>
<evidence type="ECO:0000313" key="2">
    <source>
        <dbReference type="EMBL" id="TXI38680.1"/>
    </source>
</evidence>
<dbReference type="PANTHER" id="PTHR43741:SF2">
    <property type="entry name" value="FMN-DEPENDENT NADH:QUINONE OXIDOREDUCTASE"/>
    <property type="match status" value="1"/>
</dbReference>
<feature type="non-terminal residue" evidence="2">
    <location>
        <position position="1"/>
    </location>
</feature>
<dbReference type="SUPFAM" id="SSF52218">
    <property type="entry name" value="Flavoproteins"/>
    <property type="match status" value="1"/>
</dbReference>
<feature type="domain" description="Flavodoxin-like fold" evidence="1">
    <location>
        <begin position="3"/>
        <end position="129"/>
    </location>
</feature>
<dbReference type="Gene3D" id="3.40.50.360">
    <property type="match status" value="1"/>
</dbReference>
<dbReference type="InterPro" id="IPR050104">
    <property type="entry name" value="FMN-dep_NADH:Q_OxRdtase_AzoR1"/>
</dbReference>
<reference evidence="2 3" key="1">
    <citation type="submission" date="2018-09" db="EMBL/GenBank/DDBJ databases">
        <title>Metagenome Assembled Genomes from an Advanced Water Purification Facility.</title>
        <authorList>
            <person name="Stamps B.W."/>
            <person name="Spear J.R."/>
        </authorList>
    </citation>
    <scope>NUCLEOTIDE SEQUENCE [LARGE SCALE GENOMIC DNA]</scope>
    <source>
        <strain evidence="2">Bin_42_2</strain>
    </source>
</reference>
<gene>
    <name evidence="2" type="ORF">E6Q51_00715</name>
</gene>
<sequence length="138" mass="15261">EQQALQLADTLIAELEATDVLVIATPMHNYTVPSVLKAWIDHVVRAHRTIKLTPQGKVGLIGDKRTYIIVSSGGHHTRQPAWQPDFLTPYLTEILRTVGITSIEFIYLEAMNHGPEAAKYAVAQARLHTDEILAALAN</sequence>
<name>A0A5C7WMQ2_METME</name>
<dbReference type="EMBL" id="SSGG01000012">
    <property type="protein sequence ID" value="TXI38680.1"/>
    <property type="molecule type" value="Genomic_DNA"/>
</dbReference>
<proteinExistence type="predicted"/>
<protein>
    <recommendedName>
        <fullName evidence="1">Flavodoxin-like fold domain-containing protein</fullName>
    </recommendedName>
</protein>
<organism evidence="2 3">
    <name type="scientific">Methylophilus methylotrophus</name>
    <name type="common">Bacterium W3A1</name>
    <dbReference type="NCBI Taxonomy" id="17"/>
    <lineage>
        <taxon>Bacteria</taxon>
        <taxon>Pseudomonadati</taxon>
        <taxon>Pseudomonadota</taxon>
        <taxon>Betaproteobacteria</taxon>
        <taxon>Nitrosomonadales</taxon>
        <taxon>Methylophilaceae</taxon>
        <taxon>Methylophilus</taxon>
    </lineage>
</organism>